<dbReference type="RefSeq" id="WP_268803404.1">
    <property type="nucleotide sequence ID" value="NZ_JAPRAY010000003.1"/>
</dbReference>
<evidence type="ECO:0000313" key="2">
    <source>
        <dbReference type="Proteomes" id="UP001079535"/>
    </source>
</evidence>
<name>A0A9Q4EX72_MEDGN</name>
<protein>
    <submittedName>
        <fullName evidence="1">Uncharacterized protein</fullName>
    </submittedName>
</protein>
<dbReference type="AlphaFoldDB" id="A0A9Q4EX72"/>
<proteinExistence type="predicted"/>
<evidence type="ECO:0000313" key="1">
    <source>
        <dbReference type="EMBL" id="MCZ0666621.1"/>
    </source>
</evidence>
<accession>A0A9Q4EX72</accession>
<reference evidence="1" key="1">
    <citation type="submission" date="2022-11" db="EMBL/GenBank/DDBJ databases">
        <title>Temperate bacteriophages infecting mucin-degrading bacterium Ruminococcus gnavus from the human gut.</title>
        <authorList>
            <person name="Buttimer C."/>
        </authorList>
    </citation>
    <scope>NUCLEOTIDE SEQUENCE</scope>
    <source>
        <strain evidence="1">CCUG 49994</strain>
    </source>
</reference>
<comment type="caution">
    <text evidence="1">The sequence shown here is derived from an EMBL/GenBank/DDBJ whole genome shotgun (WGS) entry which is preliminary data.</text>
</comment>
<dbReference type="Proteomes" id="UP001079535">
    <property type="component" value="Unassembled WGS sequence"/>
</dbReference>
<organism evidence="1 2">
    <name type="scientific">Mediterraneibacter gnavus</name>
    <name type="common">Ruminococcus gnavus</name>
    <dbReference type="NCBI Taxonomy" id="33038"/>
    <lineage>
        <taxon>Bacteria</taxon>
        <taxon>Bacillati</taxon>
        <taxon>Bacillota</taxon>
        <taxon>Clostridia</taxon>
        <taxon>Lachnospirales</taxon>
        <taxon>Lachnospiraceae</taxon>
        <taxon>Mediterraneibacter</taxon>
    </lineage>
</organism>
<gene>
    <name evidence="1" type="ORF">OZZ17_03600</name>
</gene>
<dbReference type="EMBL" id="JAPRAY010000003">
    <property type="protein sequence ID" value="MCZ0666621.1"/>
    <property type="molecule type" value="Genomic_DNA"/>
</dbReference>
<sequence>MKARLIDADKLIDSLRASMNHGRETFPVDLIVEAIDEQPTIKYIEQISKDNIEDICFKLICYYIATTKLYDRSLTDERRVGDNTEAFIYSDPRVRRLSNKNSILTYKMIQTIAEYKFGISRLVFNRNYIEQLKRCGNLSAQGWIDQYNFLCENGEMDFIEKDFIKEEVN</sequence>